<evidence type="ECO:0000313" key="5">
    <source>
        <dbReference type="EMBL" id="MBX0306015.1"/>
    </source>
</evidence>
<gene>
    <name evidence="5" type="ORF">EGD98_20420</name>
</gene>
<dbReference type="EMBL" id="RKLQ01000007">
    <property type="protein sequence ID" value="MBX0306015.1"/>
    <property type="molecule type" value="Genomic_DNA"/>
</dbReference>
<dbReference type="GO" id="GO:0016757">
    <property type="term" value="F:glycosyltransferase activity"/>
    <property type="evidence" value="ECO:0007669"/>
    <property type="project" value="UniProtKB-KW"/>
</dbReference>
<reference evidence="5" key="1">
    <citation type="submission" date="2021-06" db="EMBL/GenBank/DDBJ databases">
        <title>Halomicroarcula sp. F24A a new haloarchaeum isolated from saline soil.</title>
        <authorList>
            <person name="Duran-Viseras A."/>
            <person name="Sanchez-Porro C."/>
            <person name="Ventosa A."/>
        </authorList>
    </citation>
    <scope>NUCLEOTIDE SEQUENCE</scope>
    <source>
        <strain evidence="5">F24A</strain>
    </source>
</reference>
<keyword evidence="6" id="KW-1185">Reference proteome</keyword>
<dbReference type="Pfam" id="PF00535">
    <property type="entry name" value="Glycos_transf_2"/>
    <property type="match status" value="1"/>
</dbReference>
<dbReference type="InterPro" id="IPR001173">
    <property type="entry name" value="Glyco_trans_2-like"/>
</dbReference>
<evidence type="ECO:0000256" key="1">
    <source>
        <dbReference type="ARBA" id="ARBA00006739"/>
    </source>
</evidence>
<dbReference type="AlphaFoldDB" id="A0A8J7YHD0"/>
<dbReference type="PANTHER" id="PTHR43179">
    <property type="entry name" value="RHAMNOSYLTRANSFERASE WBBL"/>
    <property type="match status" value="1"/>
</dbReference>
<dbReference type="PANTHER" id="PTHR43179:SF12">
    <property type="entry name" value="GALACTOFURANOSYLTRANSFERASE GLFT2"/>
    <property type="match status" value="1"/>
</dbReference>
<evidence type="ECO:0000256" key="2">
    <source>
        <dbReference type="ARBA" id="ARBA00022676"/>
    </source>
</evidence>
<evidence type="ECO:0000259" key="4">
    <source>
        <dbReference type="Pfam" id="PF00535"/>
    </source>
</evidence>
<keyword evidence="2 5" id="KW-0328">Glycosyltransferase</keyword>
<evidence type="ECO:0000256" key="3">
    <source>
        <dbReference type="ARBA" id="ARBA00022679"/>
    </source>
</evidence>
<feature type="domain" description="Glycosyltransferase 2-like" evidence="4">
    <location>
        <begin position="4"/>
        <end position="134"/>
    </location>
</feature>
<dbReference type="EC" id="2.4.-.-" evidence="5"/>
<sequence length="308" mass="34572">MEYTVGIVTYERPESIGSPLDSLLSQTRLPDELLIVDDSDSSRTTQVVESFRPKFEAAGVRLSYTRRSGGRSMPGARNDIIEAATGDVVCFIDDDVVCEESWLAAIDDGYSRDDVAAVCGPAIRTDQDLMPTDTRITDQTNRNTISEYGEVNEISHCWIPPSPVETEAGRGANMSFRISALEAIGGFDTRYEGPAVFEEWDVMARLKQRGFDLLYQPEATVYHFETEEGGARTDDNVRPTSYWYAKNSLLFRRKNFRETFYRSVALLFFVGTSQLPPIWRRIAALVALDTSQIAWLKGYWHGLSANTA</sequence>
<protein>
    <submittedName>
        <fullName evidence="5">Glycosyltransferase</fullName>
        <ecNumber evidence="5">2.4.-.-</ecNumber>
    </submittedName>
</protein>
<organism evidence="5 6">
    <name type="scientific">Haloarcula salinisoli</name>
    <dbReference type="NCBI Taxonomy" id="2487746"/>
    <lineage>
        <taxon>Archaea</taxon>
        <taxon>Methanobacteriati</taxon>
        <taxon>Methanobacteriota</taxon>
        <taxon>Stenosarchaea group</taxon>
        <taxon>Halobacteria</taxon>
        <taxon>Halobacteriales</taxon>
        <taxon>Haloarculaceae</taxon>
        <taxon>Haloarcula</taxon>
    </lineage>
</organism>
<comment type="caution">
    <text evidence="5">The sequence shown here is derived from an EMBL/GenBank/DDBJ whole genome shotgun (WGS) entry which is preliminary data.</text>
</comment>
<name>A0A8J7YHD0_9EURY</name>
<comment type="similarity">
    <text evidence="1">Belongs to the glycosyltransferase 2 family.</text>
</comment>
<accession>A0A8J7YHD0</accession>
<dbReference type="Gene3D" id="3.90.550.10">
    <property type="entry name" value="Spore Coat Polysaccharide Biosynthesis Protein SpsA, Chain A"/>
    <property type="match status" value="1"/>
</dbReference>
<proteinExistence type="inferred from homology"/>
<dbReference type="InterPro" id="IPR029044">
    <property type="entry name" value="Nucleotide-diphossugar_trans"/>
</dbReference>
<dbReference type="Proteomes" id="UP000783863">
    <property type="component" value="Unassembled WGS sequence"/>
</dbReference>
<dbReference type="SUPFAM" id="SSF53448">
    <property type="entry name" value="Nucleotide-diphospho-sugar transferases"/>
    <property type="match status" value="1"/>
</dbReference>
<keyword evidence="3 5" id="KW-0808">Transferase</keyword>
<dbReference type="RefSeq" id="WP_220590210.1">
    <property type="nucleotide sequence ID" value="NZ_RKLQ01000007.1"/>
</dbReference>
<evidence type="ECO:0000313" key="6">
    <source>
        <dbReference type="Proteomes" id="UP000783863"/>
    </source>
</evidence>